<comment type="caution">
    <text evidence="1">The sequence shown here is derived from an EMBL/GenBank/DDBJ whole genome shotgun (WGS) entry which is preliminary data.</text>
</comment>
<gene>
    <name evidence="1" type="ORF">S03H2_10435</name>
</gene>
<organism evidence="1">
    <name type="scientific">marine sediment metagenome</name>
    <dbReference type="NCBI Taxonomy" id="412755"/>
    <lineage>
        <taxon>unclassified sequences</taxon>
        <taxon>metagenomes</taxon>
        <taxon>ecological metagenomes</taxon>
    </lineage>
</organism>
<dbReference type="EMBL" id="BARU01005366">
    <property type="protein sequence ID" value="GAH35333.1"/>
    <property type="molecule type" value="Genomic_DNA"/>
</dbReference>
<sequence>MATNQTILQINDFTLDGYIWNVLTCGQNVTATECALAEFNYTFALGINTTDLTYNADVTEGSLQTFKINVTTMSGVTVTESNLIYNNTNFGGAWTSFGGE</sequence>
<protein>
    <submittedName>
        <fullName evidence="1">Uncharacterized protein</fullName>
    </submittedName>
</protein>
<proteinExistence type="predicted"/>
<accession>X1GQP3</accession>
<dbReference type="AlphaFoldDB" id="X1GQP3"/>
<evidence type="ECO:0000313" key="1">
    <source>
        <dbReference type="EMBL" id="GAH35333.1"/>
    </source>
</evidence>
<reference evidence="1" key="1">
    <citation type="journal article" date="2014" name="Front. Microbiol.">
        <title>High frequency of phylogenetically diverse reductive dehalogenase-homologous genes in deep subseafloor sedimentary metagenomes.</title>
        <authorList>
            <person name="Kawai M."/>
            <person name="Futagami T."/>
            <person name="Toyoda A."/>
            <person name="Takaki Y."/>
            <person name="Nishi S."/>
            <person name="Hori S."/>
            <person name="Arai W."/>
            <person name="Tsubouchi T."/>
            <person name="Morono Y."/>
            <person name="Uchiyama I."/>
            <person name="Ito T."/>
            <person name="Fujiyama A."/>
            <person name="Inagaki F."/>
            <person name="Takami H."/>
        </authorList>
    </citation>
    <scope>NUCLEOTIDE SEQUENCE</scope>
    <source>
        <strain evidence="1">Expedition CK06-06</strain>
    </source>
</reference>
<name>X1GQP3_9ZZZZ</name>